<feature type="chain" id="PRO_5012008974" description="DUF4856 domain-containing protein" evidence="1">
    <location>
        <begin position="20"/>
        <end position="367"/>
    </location>
</feature>
<evidence type="ECO:0008006" key="4">
    <source>
        <dbReference type="Google" id="ProtNLM"/>
    </source>
</evidence>
<keyword evidence="3" id="KW-1185">Reference proteome</keyword>
<name>A0A1V9FZG0_9BACT</name>
<gene>
    <name evidence="2" type="ORF">A4R26_16950</name>
</gene>
<dbReference type="EMBL" id="LWBP01000100">
    <property type="protein sequence ID" value="OQP63658.1"/>
    <property type="molecule type" value="Genomic_DNA"/>
</dbReference>
<comment type="caution">
    <text evidence="2">The sequence shown here is derived from an EMBL/GenBank/DDBJ whole genome shotgun (WGS) entry which is preliminary data.</text>
</comment>
<dbReference type="AlphaFoldDB" id="A0A1V9FZG0"/>
<protein>
    <recommendedName>
        <fullName evidence="4">DUF4856 domain-containing protein</fullName>
    </recommendedName>
</protein>
<dbReference type="OrthoDB" id="5498726at2"/>
<proteinExistence type="predicted"/>
<feature type="signal peptide" evidence="1">
    <location>
        <begin position="1"/>
        <end position="19"/>
    </location>
</feature>
<keyword evidence="1" id="KW-0732">Signal</keyword>
<reference evidence="3" key="1">
    <citation type="submission" date="2016-04" db="EMBL/GenBank/DDBJ databases">
        <authorList>
            <person name="Chen L."/>
            <person name="Zhuang W."/>
            <person name="Wang G."/>
        </authorList>
    </citation>
    <scope>NUCLEOTIDE SEQUENCE [LARGE SCALE GENOMIC DNA]</scope>
    <source>
        <strain evidence="3">208</strain>
    </source>
</reference>
<dbReference type="RefSeq" id="WP_081163736.1">
    <property type="nucleotide sequence ID" value="NZ_LWBP01000100.1"/>
</dbReference>
<dbReference type="PROSITE" id="PS51257">
    <property type="entry name" value="PROKAR_LIPOPROTEIN"/>
    <property type="match status" value="1"/>
</dbReference>
<organism evidence="2 3">
    <name type="scientific">Niastella populi</name>
    <dbReference type="NCBI Taxonomy" id="550983"/>
    <lineage>
        <taxon>Bacteria</taxon>
        <taxon>Pseudomonadati</taxon>
        <taxon>Bacteroidota</taxon>
        <taxon>Chitinophagia</taxon>
        <taxon>Chitinophagales</taxon>
        <taxon>Chitinophagaceae</taxon>
        <taxon>Niastella</taxon>
    </lineage>
</organism>
<evidence type="ECO:0000256" key="1">
    <source>
        <dbReference type="SAM" id="SignalP"/>
    </source>
</evidence>
<dbReference type="Proteomes" id="UP000192276">
    <property type="component" value="Unassembled WGS sequence"/>
</dbReference>
<evidence type="ECO:0000313" key="2">
    <source>
        <dbReference type="EMBL" id="OQP63658.1"/>
    </source>
</evidence>
<dbReference type="Pfam" id="PF16148">
    <property type="entry name" value="DUF4856"/>
    <property type="match status" value="1"/>
</dbReference>
<accession>A0A1V9FZG0</accession>
<sequence>MKKRTLTLTVIVCSVFVSACDKDDDIAPYDVPGSYNFSNAEFAEATASINMWQGFQFYLGRSASRQLSQDTVNYLWNNTNNGFTNEFITNLPNTAVQLNASGFKLSTNTADPAVIKAMADSMVVVSQFYNTAGAEGKPGKQGSRLFNFAGFEYNQGVAKGMMGALALSKVNAHLDAAVNADNNTVMPGKGTAMEHEWDLAFGYVGIPANYDTTKSYAGTDPERPLAIGGYFAERGKYIKAGGIIFEAFRKGRAAIAAKDYKVRDAASATIKEYLEKTLAAACYYYVTSPQAKTDKVAQLHELSEGCGFIVALKHRASTSKLSASNYQTLVGILGLNQNLYALINDASFTKLKQVQQILTTTYGQLQP</sequence>
<dbReference type="InterPro" id="IPR032331">
    <property type="entry name" value="DUF4856"/>
</dbReference>
<dbReference type="STRING" id="550983.A4R26_16950"/>
<evidence type="ECO:0000313" key="3">
    <source>
        <dbReference type="Proteomes" id="UP000192276"/>
    </source>
</evidence>